<evidence type="ECO:0000256" key="9">
    <source>
        <dbReference type="ARBA" id="ARBA00072455"/>
    </source>
</evidence>
<dbReference type="CTD" id="112744"/>
<evidence type="ECO:0000256" key="5">
    <source>
        <dbReference type="ARBA" id="ARBA00022729"/>
    </source>
</evidence>
<feature type="signal peptide" evidence="10">
    <location>
        <begin position="1"/>
        <end position="30"/>
    </location>
</feature>
<dbReference type="Gene3D" id="2.10.90.10">
    <property type="entry name" value="Cystine-knot cytokines"/>
    <property type="match status" value="1"/>
</dbReference>
<dbReference type="GO" id="GO:0080090">
    <property type="term" value="P:regulation of primary metabolic process"/>
    <property type="evidence" value="ECO:0007669"/>
    <property type="project" value="UniProtKB-ARBA"/>
</dbReference>
<protein>
    <recommendedName>
        <fullName evidence="9">Interleukin-17A</fullName>
    </recommendedName>
</protein>
<dbReference type="STRING" id="9365.ENSEEUP00000004536"/>
<dbReference type="InterPro" id="IPR010345">
    <property type="entry name" value="IL-17_fam"/>
</dbReference>
<keyword evidence="4" id="KW-0964">Secreted</keyword>
<name>A0A1S2ZAZ1_ERIEU</name>
<reference evidence="12" key="1">
    <citation type="submission" date="2025-08" db="UniProtKB">
        <authorList>
            <consortium name="RefSeq"/>
        </authorList>
    </citation>
    <scope>IDENTIFICATION</scope>
</reference>
<evidence type="ECO:0000313" key="12">
    <source>
        <dbReference type="RefSeq" id="XP_007516587.1"/>
    </source>
</evidence>
<keyword evidence="3" id="KW-0202">Cytokine</keyword>
<sequence>MTMTILRATSLIKCLLLLTLGLTHLDEVTARKIPKAGNTAVCPPLKDNNVRVDIRILNQKQGVSISSDIQNRSISPWNYNITQDPNRFPSEIANAECRYLNCLNAEGQEDSSLNSVPIQQEILVLRRDPQDCPHAFRLEKVLVKVGCTCVTPVISHIRGQRAAHQLS</sequence>
<dbReference type="FunFam" id="2.10.90.10:FF:000038">
    <property type="entry name" value="Interleukin-17A"/>
    <property type="match status" value="1"/>
</dbReference>
<dbReference type="InterPro" id="IPR020440">
    <property type="entry name" value="IL-17_chr"/>
</dbReference>
<evidence type="ECO:0000256" key="7">
    <source>
        <dbReference type="ARBA" id="ARBA00023180"/>
    </source>
</evidence>
<dbReference type="GeneID" id="103107719"/>
<dbReference type="GO" id="GO:0005125">
    <property type="term" value="F:cytokine activity"/>
    <property type="evidence" value="ECO:0007669"/>
    <property type="project" value="UniProtKB-KW"/>
</dbReference>
<accession>A0A1S2ZAZ1</accession>
<dbReference type="FunCoup" id="A0A1S2ZAZ1">
    <property type="interactions" value="151"/>
</dbReference>
<evidence type="ECO:0000256" key="3">
    <source>
        <dbReference type="ARBA" id="ARBA00022514"/>
    </source>
</evidence>
<dbReference type="RefSeq" id="XP_007516587.1">
    <property type="nucleotide sequence ID" value="XM_007516525.2"/>
</dbReference>
<keyword evidence="7" id="KW-0325">Glycoprotein</keyword>
<keyword evidence="5 10" id="KW-0732">Signal</keyword>
<dbReference type="SUPFAM" id="SSF57501">
    <property type="entry name" value="Cystine-knot cytokines"/>
    <property type="match status" value="1"/>
</dbReference>
<evidence type="ECO:0000256" key="1">
    <source>
        <dbReference type="ARBA" id="ARBA00004613"/>
    </source>
</evidence>
<evidence type="ECO:0000313" key="11">
    <source>
        <dbReference type="Proteomes" id="UP001652624"/>
    </source>
</evidence>
<dbReference type="GO" id="GO:0010557">
    <property type="term" value="P:positive regulation of macromolecule biosynthetic process"/>
    <property type="evidence" value="ECO:0007669"/>
    <property type="project" value="UniProtKB-ARBA"/>
</dbReference>
<keyword evidence="6" id="KW-1015">Disulfide bond</keyword>
<dbReference type="Proteomes" id="UP001652624">
    <property type="component" value="Chromosome 4"/>
</dbReference>
<evidence type="ECO:0000256" key="4">
    <source>
        <dbReference type="ARBA" id="ARBA00022525"/>
    </source>
</evidence>
<gene>
    <name evidence="12" type="primary">IL17F</name>
</gene>
<dbReference type="PRINTS" id="PR01932">
    <property type="entry name" value="INTRLEUKIN17"/>
</dbReference>
<feature type="chain" id="PRO_5010237199" description="Interleukin-17A" evidence="10">
    <location>
        <begin position="31"/>
        <end position="167"/>
    </location>
</feature>
<dbReference type="AlphaFoldDB" id="A0A1S2ZAZ1"/>
<comment type="similarity">
    <text evidence="2">Belongs to the IL-17 family.</text>
</comment>
<dbReference type="GO" id="GO:0006954">
    <property type="term" value="P:inflammatory response"/>
    <property type="evidence" value="ECO:0007669"/>
    <property type="project" value="InterPro"/>
</dbReference>
<dbReference type="OrthoDB" id="6093351at2759"/>
<dbReference type="eggNOG" id="ENOG502S5A0">
    <property type="taxonomic scope" value="Eukaryota"/>
</dbReference>
<comment type="subcellular location">
    <subcellularLocation>
        <location evidence="1">Secreted</location>
    </subcellularLocation>
</comment>
<proteinExistence type="inferred from homology"/>
<keyword evidence="11" id="KW-1185">Reference proteome</keyword>
<evidence type="ECO:0000256" key="10">
    <source>
        <dbReference type="SAM" id="SignalP"/>
    </source>
</evidence>
<evidence type="ECO:0000256" key="6">
    <source>
        <dbReference type="ARBA" id="ARBA00023157"/>
    </source>
</evidence>
<dbReference type="InterPro" id="IPR029034">
    <property type="entry name" value="Cystine-knot_cytokine"/>
</dbReference>
<organism evidence="11 12">
    <name type="scientific">Erinaceus europaeus</name>
    <name type="common">Western European hedgehog</name>
    <dbReference type="NCBI Taxonomy" id="9365"/>
    <lineage>
        <taxon>Eukaryota</taxon>
        <taxon>Metazoa</taxon>
        <taxon>Chordata</taxon>
        <taxon>Craniata</taxon>
        <taxon>Vertebrata</taxon>
        <taxon>Euteleostomi</taxon>
        <taxon>Mammalia</taxon>
        <taxon>Eutheria</taxon>
        <taxon>Laurasiatheria</taxon>
        <taxon>Eulipotyphla</taxon>
        <taxon>Erinaceidae</taxon>
        <taxon>Erinaceinae</taxon>
        <taxon>Erinaceus</taxon>
    </lineage>
</organism>
<dbReference type="Pfam" id="PF06083">
    <property type="entry name" value="IL17"/>
    <property type="match status" value="1"/>
</dbReference>
<comment type="subunit">
    <text evidence="8">Homodimer. Forms complexes with IL17RA and IL17RC receptors with 2:1 binding stoichiometry: two receptor chains for one interleukin molecule. IL17A homodimer preferentially drives the formation of IL17RA-IL17RC heterodimeric receptor complex. IL17A homodimer adopts an asymmetrical ternary structure with one IL17RA molecule, allowing for high affinity interactions of one IL17A monomer with one IL17RA molecule (via D1 and D2 domains), while disfavoring binding of a second IL17RA molecule on the other IL17A monomer. Heterodimer with IL17F. IL17A-IL17F forms complexes with IL17RA-IL17RC, but with lower affinity when compared to IL17A homodimer. IL17RA and IL17RC chains cannot distinguish between IL17A and IL17F molecules, potentially enabling the formation of topologically distinct complexes.</text>
</comment>
<dbReference type="GO" id="GO:0010468">
    <property type="term" value="P:regulation of gene expression"/>
    <property type="evidence" value="ECO:0007669"/>
    <property type="project" value="UniProtKB-ARBA"/>
</dbReference>
<evidence type="ECO:0000256" key="2">
    <source>
        <dbReference type="ARBA" id="ARBA00007236"/>
    </source>
</evidence>
<dbReference type="InParanoid" id="A0A1S2ZAZ1"/>
<dbReference type="GO" id="GO:0005615">
    <property type="term" value="C:extracellular space"/>
    <property type="evidence" value="ECO:0007669"/>
    <property type="project" value="UniProtKB-KW"/>
</dbReference>
<evidence type="ECO:0000256" key="8">
    <source>
        <dbReference type="ARBA" id="ARBA00065872"/>
    </source>
</evidence>